<dbReference type="GO" id="GO:0005524">
    <property type="term" value="F:ATP binding"/>
    <property type="evidence" value="ECO:0007669"/>
    <property type="project" value="UniProtKB-KW"/>
</dbReference>
<dbReference type="Pfam" id="PF00004">
    <property type="entry name" value="AAA"/>
    <property type="match status" value="1"/>
</dbReference>
<dbReference type="GO" id="GO:0016887">
    <property type="term" value="F:ATP hydrolysis activity"/>
    <property type="evidence" value="ECO:0007669"/>
    <property type="project" value="InterPro"/>
</dbReference>
<accession>B0P8N2</accession>
<dbReference type="InterPro" id="IPR003593">
    <property type="entry name" value="AAA+_ATPase"/>
</dbReference>
<organism evidence="5 6">
    <name type="scientific">Anaerotruncus colihominis DSM 17241</name>
    <dbReference type="NCBI Taxonomy" id="445972"/>
    <lineage>
        <taxon>Bacteria</taxon>
        <taxon>Bacillati</taxon>
        <taxon>Bacillota</taxon>
        <taxon>Clostridia</taxon>
        <taxon>Eubacteriales</taxon>
        <taxon>Oscillospiraceae</taxon>
        <taxon>Anaerotruncus</taxon>
    </lineage>
</organism>
<evidence type="ECO:0000313" key="5">
    <source>
        <dbReference type="EMBL" id="EDS12278.1"/>
    </source>
</evidence>
<reference evidence="5" key="1">
    <citation type="submission" date="2007-11" db="EMBL/GenBank/DDBJ databases">
        <authorList>
            <person name="Fulton L."/>
            <person name="Clifton S."/>
            <person name="Fulton B."/>
            <person name="Xu J."/>
            <person name="Minx P."/>
            <person name="Pepin K.H."/>
            <person name="Johnson M."/>
            <person name="Thiruvilangam P."/>
            <person name="Bhonagiri V."/>
            <person name="Nash W.E."/>
            <person name="Mardis E.R."/>
            <person name="Wilson R.K."/>
        </authorList>
    </citation>
    <scope>NUCLEOTIDE SEQUENCE [LARGE SCALE GENOMIC DNA]</scope>
    <source>
        <strain evidence="5">DSM 17241</strain>
    </source>
</reference>
<evidence type="ECO:0000256" key="2">
    <source>
        <dbReference type="ARBA" id="ARBA00022741"/>
    </source>
</evidence>
<sequence>MPSFFSKKRGRSRLKFFAEAFFQKGRKGAVMSLDFINAGKPYMDQKSFLEDWKALLDWRIYLVYQNHAWLGPENRLQNMMGLVVSREEFEYNLARGAQEQAFQGVSDEELRDIEAASTLVENRIDCTGGVLPALSLAQTLGLSRFERDCVLLGFVAATDAKYEKLFSYLQDDAARKLPGMALCCQLFTKPGELIAGSMASFRAGGLFSALFEPRGWENADLELRPFVMDYLIGSAFRLAPGMTHLAACEPREPLAIRGEAAEKLGRMACGAAGMLVIRGESGSGKRLICRHALAQAGKGAFFSDLRDGLEDIPGMVRYTAAAALLAGACPCFLHGEALDMPEKPLESVFEEAVGNLPERCAPVFLLTENNYRACGLSNRRVIFTYELSETTQEERAALFDAFLDGWTLGPGIDTRELSAKFRFTPMQIYNAVRQAKGTAAESARRMIGAEEIHRCCYGQAVHRLDALAAKVRPAYDWDDLILPPGQVRLLREACAHVRQSYKVYGQWGFGGRVQYGRGVSMLFAGPPGTGKTMGAQVIANQLHMELYKIQISQVVSKYIGETEKNLREVFTEARKSNSILFFDECDALFGKRASEVKDSNDRNANMETAYLLQQVEDHDGVTIMATNLLQNIDPAFMRRIGFVVHFPFPEKEMRERLYHGMLPAAAPVADDVDFAFLAERFKVSGGGIKNIVLHAAFLAAEEDAPICMRHLVRSAVGELRKNEIVVVREDLREYADLAFD</sequence>
<comment type="caution">
    <text evidence="5">The sequence shown here is derived from an EMBL/GenBank/DDBJ whole genome shotgun (WGS) entry which is preliminary data.</text>
</comment>
<feature type="domain" description="AAA+ ATPase" evidence="4">
    <location>
        <begin position="517"/>
        <end position="650"/>
    </location>
</feature>
<keyword evidence="3" id="KW-0067">ATP-binding</keyword>
<dbReference type="Pfam" id="PF22977">
    <property type="entry name" value="WHD"/>
    <property type="match status" value="1"/>
</dbReference>
<protein>
    <submittedName>
        <fullName evidence="5">ATPase, AAA family</fullName>
    </submittedName>
</protein>
<dbReference type="eggNOG" id="COG0464">
    <property type="taxonomic scope" value="Bacteria"/>
</dbReference>
<comment type="similarity">
    <text evidence="1">Belongs to the AAA ATPase family.</text>
</comment>
<dbReference type="SMART" id="SM00382">
    <property type="entry name" value="AAA"/>
    <property type="match status" value="1"/>
</dbReference>
<reference evidence="5" key="2">
    <citation type="submission" date="2013-09" db="EMBL/GenBank/DDBJ databases">
        <title>Draft genome sequence of Anaerotruncus colihominis(DSM 17241).</title>
        <authorList>
            <person name="Sudarsanam P."/>
            <person name="Ley R."/>
            <person name="Guruge J."/>
            <person name="Turnbaugh P.J."/>
            <person name="Mahowald M."/>
            <person name="Liep D."/>
            <person name="Gordon J."/>
        </authorList>
    </citation>
    <scope>NUCLEOTIDE SEQUENCE</scope>
    <source>
        <strain evidence="5">DSM 17241</strain>
    </source>
</reference>
<dbReference type="Gene3D" id="3.40.50.300">
    <property type="entry name" value="P-loop containing nucleotide triphosphate hydrolases"/>
    <property type="match status" value="1"/>
</dbReference>
<dbReference type="InterPro" id="IPR054472">
    <property type="entry name" value="WHD"/>
</dbReference>
<name>B0P8N2_9FIRM</name>
<proteinExistence type="inferred from homology"/>
<gene>
    <name evidence="5" type="ORF">ANACOL_01121</name>
</gene>
<dbReference type="PANTHER" id="PTHR23073">
    <property type="entry name" value="26S PROTEASOME REGULATORY SUBUNIT"/>
    <property type="match status" value="1"/>
</dbReference>
<keyword evidence="6" id="KW-1185">Reference proteome</keyword>
<evidence type="ECO:0000313" key="6">
    <source>
        <dbReference type="Proteomes" id="UP000003803"/>
    </source>
</evidence>
<dbReference type="InterPro" id="IPR050221">
    <property type="entry name" value="26S_Proteasome_ATPase"/>
</dbReference>
<dbReference type="AlphaFoldDB" id="B0P8N2"/>
<dbReference type="CDD" id="cd19481">
    <property type="entry name" value="RecA-like_protease"/>
    <property type="match status" value="1"/>
</dbReference>
<dbReference type="STRING" id="169435.ERS852551_00079"/>
<dbReference type="SUPFAM" id="SSF52540">
    <property type="entry name" value="P-loop containing nucleoside triphosphate hydrolases"/>
    <property type="match status" value="1"/>
</dbReference>
<dbReference type="Proteomes" id="UP000003803">
    <property type="component" value="Unassembled WGS sequence"/>
</dbReference>
<evidence type="ECO:0000256" key="3">
    <source>
        <dbReference type="ARBA" id="ARBA00022840"/>
    </source>
</evidence>
<dbReference type="HOGENOM" id="CLU_016564_0_0_9"/>
<dbReference type="InterPro" id="IPR027417">
    <property type="entry name" value="P-loop_NTPase"/>
</dbReference>
<dbReference type="PROSITE" id="PS00675">
    <property type="entry name" value="SIGMA54_INTERACT_1"/>
    <property type="match status" value="1"/>
</dbReference>
<evidence type="ECO:0000259" key="4">
    <source>
        <dbReference type="SMART" id="SM00382"/>
    </source>
</evidence>
<dbReference type="InterPro" id="IPR003959">
    <property type="entry name" value="ATPase_AAA_core"/>
</dbReference>
<dbReference type="EMBL" id="ABGD02000007">
    <property type="protein sequence ID" value="EDS12278.1"/>
    <property type="molecule type" value="Genomic_DNA"/>
</dbReference>
<keyword evidence="2" id="KW-0547">Nucleotide-binding</keyword>
<dbReference type="InterPro" id="IPR025662">
    <property type="entry name" value="Sigma_54_int_dom_ATP-bd_1"/>
</dbReference>
<evidence type="ECO:0000256" key="1">
    <source>
        <dbReference type="ARBA" id="ARBA00006914"/>
    </source>
</evidence>